<gene>
    <name evidence="2" type="ORF">N0F65_012101</name>
</gene>
<evidence type="ECO:0000313" key="3">
    <source>
        <dbReference type="Proteomes" id="UP001146120"/>
    </source>
</evidence>
<feature type="compositionally biased region" description="Low complexity" evidence="1">
    <location>
        <begin position="270"/>
        <end position="293"/>
    </location>
</feature>
<protein>
    <recommendedName>
        <fullName evidence="4">PH domain-containing protein</fullName>
    </recommendedName>
</protein>
<keyword evidence="3" id="KW-1185">Reference proteome</keyword>
<feature type="region of interest" description="Disordered" evidence="1">
    <location>
        <begin position="262"/>
        <end position="293"/>
    </location>
</feature>
<accession>A0AAV2YUB3</accession>
<dbReference type="AlphaFoldDB" id="A0AAV2YUB3"/>
<organism evidence="2 3">
    <name type="scientific">Lagenidium giganteum</name>
    <dbReference type="NCBI Taxonomy" id="4803"/>
    <lineage>
        <taxon>Eukaryota</taxon>
        <taxon>Sar</taxon>
        <taxon>Stramenopiles</taxon>
        <taxon>Oomycota</taxon>
        <taxon>Peronosporomycetes</taxon>
        <taxon>Pythiales</taxon>
        <taxon>Pythiaceae</taxon>
    </lineage>
</organism>
<reference evidence="2" key="2">
    <citation type="journal article" date="2023" name="Microbiol Resour">
        <title>Decontamination and Annotation of the Draft Genome Sequence of the Oomycete Lagenidium giganteum ARSEF 373.</title>
        <authorList>
            <person name="Morgan W.R."/>
            <person name="Tartar A."/>
        </authorList>
    </citation>
    <scope>NUCLEOTIDE SEQUENCE</scope>
    <source>
        <strain evidence="2">ARSEF 373</strain>
    </source>
</reference>
<evidence type="ECO:0000313" key="2">
    <source>
        <dbReference type="EMBL" id="DAZ96969.1"/>
    </source>
</evidence>
<reference evidence="2" key="1">
    <citation type="submission" date="2022-11" db="EMBL/GenBank/DDBJ databases">
        <authorList>
            <person name="Morgan W.R."/>
            <person name="Tartar A."/>
        </authorList>
    </citation>
    <scope>NUCLEOTIDE SEQUENCE</scope>
    <source>
        <strain evidence="2">ARSEF 373</strain>
    </source>
</reference>
<dbReference type="EMBL" id="DAKRPA010000150">
    <property type="protein sequence ID" value="DAZ96969.1"/>
    <property type="molecule type" value="Genomic_DNA"/>
</dbReference>
<evidence type="ECO:0000256" key="1">
    <source>
        <dbReference type="SAM" id="MobiDB-lite"/>
    </source>
</evidence>
<sequence length="309" mass="34323">MATSAAPRSGPVRLPTASARGQRYSLRSVEAPRPLSARRASLLELPSRSLSSSFIDAGGQTPRTPHLSVGAAASVNGNADPVSVAVAEKGADFTSYYAFSRRRSSVFLDETGLSGFLEYRRLDGSWRPFLFQTSDFQLVVYRVHVTHQVPVMSTDVREATEISLSYEGETKSGETRLIKLGINDTVITLRAVSYHVAQYWVEGLQRLKEGRRLEIVGDRPTIESEEDIFQQIDYMTLLREWDHPAVPVSFCDACMPVRRTGAPTTSANIPQTPTTAQQQKEQQQQQQHQQQPPVRGFFARIANLLAATR</sequence>
<name>A0AAV2YUB3_9STRA</name>
<proteinExistence type="predicted"/>
<comment type="caution">
    <text evidence="2">The sequence shown here is derived from an EMBL/GenBank/DDBJ whole genome shotgun (WGS) entry which is preliminary data.</text>
</comment>
<evidence type="ECO:0008006" key="4">
    <source>
        <dbReference type="Google" id="ProtNLM"/>
    </source>
</evidence>
<feature type="region of interest" description="Disordered" evidence="1">
    <location>
        <begin position="1"/>
        <end position="25"/>
    </location>
</feature>
<dbReference type="Proteomes" id="UP001146120">
    <property type="component" value="Unassembled WGS sequence"/>
</dbReference>